<feature type="transmembrane region" description="Helical" evidence="5">
    <location>
        <begin position="126"/>
        <end position="144"/>
    </location>
</feature>
<comment type="caution">
    <text evidence="7">The sequence shown here is derived from an EMBL/GenBank/DDBJ whole genome shotgun (WGS) entry which is preliminary data.</text>
</comment>
<dbReference type="SMART" id="SM01381">
    <property type="entry name" value="7TM_GPCR_Srsx"/>
    <property type="match status" value="1"/>
</dbReference>
<name>A0AAD5R6F9_PARTN</name>
<reference evidence="7" key="1">
    <citation type="submission" date="2021-06" db="EMBL/GenBank/DDBJ databases">
        <title>Parelaphostrongylus tenuis whole genome reference sequence.</title>
        <authorList>
            <person name="Garwood T.J."/>
            <person name="Larsen P.A."/>
            <person name="Fountain-Jones N.M."/>
            <person name="Garbe J.R."/>
            <person name="Macchietto M.G."/>
            <person name="Kania S.A."/>
            <person name="Gerhold R.W."/>
            <person name="Richards J.E."/>
            <person name="Wolf T.M."/>
        </authorList>
    </citation>
    <scope>NUCLEOTIDE SEQUENCE</scope>
    <source>
        <strain evidence="7">MNPRO001-30</strain>
        <tissue evidence="7">Meninges</tissue>
    </source>
</reference>
<keyword evidence="3 5" id="KW-1133">Transmembrane helix</keyword>
<accession>A0AAD5R6F9</accession>
<dbReference type="PANTHER" id="PTHR46955:SF3">
    <property type="entry name" value="G_PROTEIN_RECEP_F1_2 DOMAIN-CONTAINING PROTEIN"/>
    <property type="match status" value="1"/>
</dbReference>
<feature type="domain" description="G-protein coupled receptors family 1 profile" evidence="6">
    <location>
        <begin position="23"/>
        <end position="272"/>
    </location>
</feature>
<dbReference type="InterPro" id="IPR019420">
    <property type="entry name" value="7TM_GPCR_serpentine_rcpt_Srbc"/>
</dbReference>
<feature type="transmembrane region" description="Helical" evidence="5">
    <location>
        <begin position="6"/>
        <end position="33"/>
    </location>
</feature>
<evidence type="ECO:0000256" key="1">
    <source>
        <dbReference type="ARBA" id="ARBA00004370"/>
    </source>
</evidence>
<dbReference type="InterPro" id="IPR052322">
    <property type="entry name" value="Mito_rRNA_Mtase_NSUN4"/>
</dbReference>
<keyword evidence="8" id="KW-1185">Reference proteome</keyword>
<sequence length="329" mass="36258">MTKLSFLIVDIIINTLQLSVIVCNGFILILFARQKSLRQSSCGKLVLFLTTTDFLHAVTTLPYTIYLTSNWNPTYINLSPYYILISSTPLVIQLKINLTITIAIAVERTLALSFPVTFRKLSSRPYAAWCLFLGILLAMLDLIVEFSLSPFKSVPNCAAIGCFISDSFRNYWGISNMLMGIVVIVLISSMLVKLRGLHQNSQPHDSVKVKGNRFKQANRSSAGILLISLMFVTLPSVGAGVVEIIGFSLFTTFGPFYIVGLLSSGVCNSVVYLILNKEVQAVAKNFVTGRKVSTTMAVSTFKAFSTGPRTITREPHHVQQKPSTLAKIT</sequence>
<dbReference type="SUPFAM" id="SSF81321">
    <property type="entry name" value="Family A G protein-coupled receptor-like"/>
    <property type="match status" value="1"/>
</dbReference>
<dbReference type="Pfam" id="PF10316">
    <property type="entry name" value="7TM_GPCR_Srbc"/>
    <property type="match status" value="1"/>
</dbReference>
<feature type="transmembrane region" description="Helical" evidence="5">
    <location>
        <begin position="256"/>
        <end position="275"/>
    </location>
</feature>
<evidence type="ECO:0000256" key="3">
    <source>
        <dbReference type="ARBA" id="ARBA00022989"/>
    </source>
</evidence>
<dbReference type="GO" id="GO:0004930">
    <property type="term" value="F:G protein-coupled receptor activity"/>
    <property type="evidence" value="ECO:0007669"/>
    <property type="project" value="InterPro"/>
</dbReference>
<feature type="transmembrane region" description="Helical" evidence="5">
    <location>
        <begin position="45"/>
        <end position="66"/>
    </location>
</feature>
<evidence type="ECO:0000313" key="8">
    <source>
        <dbReference type="Proteomes" id="UP001196413"/>
    </source>
</evidence>
<comment type="subcellular location">
    <subcellularLocation>
        <location evidence="1">Membrane</location>
    </subcellularLocation>
</comment>
<proteinExistence type="predicted"/>
<feature type="transmembrane region" description="Helical" evidence="5">
    <location>
        <begin position="223"/>
        <end position="250"/>
    </location>
</feature>
<gene>
    <name evidence="7" type="ORF">KIN20_032034</name>
</gene>
<dbReference type="CDD" id="cd00637">
    <property type="entry name" value="7tm_classA_rhodopsin-like"/>
    <property type="match status" value="1"/>
</dbReference>
<evidence type="ECO:0000256" key="5">
    <source>
        <dbReference type="SAM" id="Phobius"/>
    </source>
</evidence>
<evidence type="ECO:0000313" key="7">
    <source>
        <dbReference type="EMBL" id="KAJ1370331.1"/>
    </source>
</evidence>
<evidence type="ECO:0000256" key="4">
    <source>
        <dbReference type="ARBA" id="ARBA00023136"/>
    </source>
</evidence>
<dbReference type="PANTHER" id="PTHR46955">
    <property type="entry name" value="PROTEIN CBG01349-RELATED"/>
    <property type="match status" value="1"/>
</dbReference>
<organism evidence="7 8">
    <name type="scientific">Parelaphostrongylus tenuis</name>
    <name type="common">Meningeal worm</name>
    <dbReference type="NCBI Taxonomy" id="148309"/>
    <lineage>
        <taxon>Eukaryota</taxon>
        <taxon>Metazoa</taxon>
        <taxon>Ecdysozoa</taxon>
        <taxon>Nematoda</taxon>
        <taxon>Chromadorea</taxon>
        <taxon>Rhabditida</taxon>
        <taxon>Rhabditina</taxon>
        <taxon>Rhabditomorpha</taxon>
        <taxon>Strongyloidea</taxon>
        <taxon>Metastrongylidae</taxon>
        <taxon>Parelaphostrongylus</taxon>
    </lineage>
</organism>
<feature type="transmembrane region" description="Helical" evidence="5">
    <location>
        <begin position="171"/>
        <end position="192"/>
    </location>
</feature>
<dbReference type="InterPro" id="IPR017452">
    <property type="entry name" value="GPCR_Rhodpsn_7TM"/>
</dbReference>
<keyword evidence="2 5" id="KW-0812">Transmembrane</keyword>
<evidence type="ECO:0000256" key="2">
    <source>
        <dbReference type="ARBA" id="ARBA00022692"/>
    </source>
</evidence>
<dbReference type="Gene3D" id="1.20.1070.10">
    <property type="entry name" value="Rhodopsin 7-helix transmembrane proteins"/>
    <property type="match status" value="1"/>
</dbReference>
<keyword evidence="4 5" id="KW-0472">Membrane</keyword>
<dbReference type="GO" id="GO:0016020">
    <property type="term" value="C:membrane"/>
    <property type="evidence" value="ECO:0007669"/>
    <property type="project" value="UniProtKB-SubCell"/>
</dbReference>
<evidence type="ECO:0000259" key="6">
    <source>
        <dbReference type="PROSITE" id="PS50262"/>
    </source>
</evidence>
<dbReference type="AlphaFoldDB" id="A0AAD5R6F9"/>
<feature type="transmembrane region" description="Helical" evidence="5">
    <location>
        <begin position="81"/>
        <end position="106"/>
    </location>
</feature>
<dbReference type="InterPro" id="IPR000276">
    <property type="entry name" value="GPCR_Rhodpsn"/>
</dbReference>
<protein>
    <recommendedName>
        <fullName evidence="6">G-protein coupled receptors family 1 profile domain-containing protein</fullName>
    </recommendedName>
</protein>
<dbReference type="Proteomes" id="UP001196413">
    <property type="component" value="Unassembled WGS sequence"/>
</dbReference>
<dbReference type="PROSITE" id="PS50262">
    <property type="entry name" value="G_PROTEIN_RECEP_F1_2"/>
    <property type="match status" value="1"/>
</dbReference>
<dbReference type="EMBL" id="JAHQIW010006768">
    <property type="protein sequence ID" value="KAJ1370331.1"/>
    <property type="molecule type" value="Genomic_DNA"/>
</dbReference>